<feature type="compositionally biased region" description="Acidic residues" evidence="5">
    <location>
        <begin position="45"/>
        <end position="54"/>
    </location>
</feature>
<dbReference type="GO" id="GO:0003729">
    <property type="term" value="F:mRNA binding"/>
    <property type="evidence" value="ECO:0007669"/>
    <property type="project" value="TreeGrafter"/>
</dbReference>
<feature type="compositionally biased region" description="Acidic residues" evidence="5">
    <location>
        <begin position="92"/>
        <end position="107"/>
    </location>
</feature>
<evidence type="ECO:0000256" key="5">
    <source>
        <dbReference type="SAM" id="MobiDB-lite"/>
    </source>
</evidence>
<feature type="region of interest" description="Disordered" evidence="5">
    <location>
        <begin position="1"/>
        <end position="148"/>
    </location>
</feature>
<evidence type="ECO:0000256" key="1">
    <source>
        <dbReference type="ARBA" id="ARBA00002863"/>
    </source>
</evidence>
<feature type="region of interest" description="Disordered" evidence="5">
    <location>
        <begin position="894"/>
        <end position="985"/>
    </location>
</feature>
<keyword evidence="3 4" id="KW-0539">Nucleus</keyword>
<gene>
    <name evidence="7" type="ORF">ACRE_074210</name>
</gene>
<evidence type="ECO:0000256" key="2">
    <source>
        <dbReference type="ARBA" id="ARBA00022737"/>
    </source>
</evidence>
<dbReference type="Gene3D" id="1.25.40.1040">
    <property type="match status" value="1"/>
</dbReference>
<dbReference type="Proteomes" id="UP000029964">
    <property type="component" value="Unassembled WGS sequence"/>
</dbReference>
<feature type="region of interest" description="Disordered" evidence="5">
    <location>
        <begin position="780"/>
        <end position="851"/>
    </location>
</feature>
<feature type="compositionally biased region" description="Polar residues" evidence="5">
    <location>
        <begin position="925"/>
        <end position="940"/>
    </location>
</feature>
<feature type="compositionally biased region" description="Acidic residues" evidence="5">
    <location>
        <begin position="552"/>
        <end position="562"/>
    </location>
</feature>
<dbReference type="STRING" id="857340.A0A086SXM3"/>
<dbReference type="GO" id="GO:0005737">
    <property type="term" value="C:cytoplasm"/>
    <property type="evidence" value="ECO:0007669"/>
    <property type="project" value="UniProtKB-SubCell"/>
</dbReference>
<dbReference type="PANTHER" id="PTHR19980">
    <property type="entry name" value="RNA CLEAVAGE STIMULATION FACTOR"/>
    <property type="match status" value="1"/>
</dbReference>
<dbReference type="InterPro" id="IPR008847">
    <property type="entry name" value="Suf"/>
</dbReference>
<evidence type="ECO:0000313" key="8">
    <source>
        <dbReference type="Proteomes" id="UP000029964"/>
    </source>
</evidence>
<evidence type="ECO:0000256" key="4">
    <source>
        <dbReference type="RuleBase" id="RU369035"/>
    </source>
</evidence>
<accession>A0A086SXM3</accession>
<keyword evidence="4" id="KW-0507">mRNA processing</keyword>
<dbReference type="AlphaFoldDB" id="A0A086SXM3"/>
<feature type="compositionally biased region" description="Polar residues" evidence="5">
    <location>
        <begin position="108"/>
        <end position="120"/>
    </location>
</feature>
<dbReference type="InterPro" id="IPR045243">
    <property type="entry name" value="Rna14-like"/>
</dbReference>
<feature type="domain" description="Suppressor of forked" evidence="6">
    <location>
        <begin position="157"/>
        <end position="759"/>
    </location>
</feature>
<keyword evidence="8" id="KW-1185">Reference proteome</keyword>
<dbReference type="SUPFAM" id="SSF48452">
    <property type="entry name" value="TPR-like"/>
    <property type="match status" value="2"/>
</dbReference>
<evidence type="ECO:0000256" key="3">
    <source>
        <dbReference type="ARBA" id="ARBA00023242"/>
    </source>
</evidence>
<name>A0A086SXM3_HAPC1</name>
<dbReference type="SMART" id="SM00386">
    <property type="entry name" value="HAT"/>
    <property type="match status" value="5"/>
</dbReference>
<comment type="caution">
    <text evidence="7">The sequence shown here is derived from an EMBL/GenBank/DDBJ whole genome shotgun (WGS) entry which is preliminary data.</text>
</comment>
<feature type="compositionally biased region" description="Pro residues" evidence="5">
    <location>
        <begin position="952"/>
        <end position="978"/>
    </location>
</feature>
<dbReference type="EMBL" id="JPKY01000112">
    <property type="protein sequence ID" value="KFH41855.1"/>
    <property type="molecule type" value="Genomic_DNA"/>
</dbReference>
<protein>
    <recommendedName>
        <fullName evidence="4">mRNA 3'-end-processing protein RNA14</fullName>
    </recommendedName>
</protein>
<evidence type="ECO:0000259" key="6">
    <source>
        <dbReference type="Pfam" id="PF05843"/>
    </source>
</evidence>
<keyword evidence="4" id="KW-0963">Cytoplasm</keyword>
<feature type="compositionally biased region" description="Low complexity" evidence="5">
    <location>
        <begin position="126"/>
        <end position="143"/>
    </location>
</feature>
<dbReference type="Pfam" id="PF05843">
    <property type="entry name" value="Suf"/>
    <property type="match status" value="1"/>
</dbReference>
<dbReference type="GO" id="GO:0180010">
    <property type="term" value="P:co-transcriptional mRNA 3'-end processing, cleavage and polyadenylation pathway"/>
    <property type="evidence" value="ECO:0007669"/>
    <property type="project" value="UniProtKB-UniRule"/>
</dbReference>
<dbReference type="InterPro" id="IPR011990">
    <property type="entry name" value="TPR-like_helical_dom_sf"/>
</dbReference>
<dbReference type="InterPro" id="IPR003107">
    <property type="entry name" value="HAT"/>
</dbReference>
<proteinExistence type="predicted"/>
<keyword evidence="2" id="KW-0677">Repeat</keyword>
<reference evidence="8" key="1">
    <citation type="journal article" date="2014" name="Genome Announc.">
        <title>Genome sequence and annotation of Acremonium chrysogenum, producer of the beta-lactam antibiotic cephalosporin C.</title>
        <authorList>
            <person name="Terfehr D."/>
            <person name="Dahlmann T.A."/>
            <person name="Specht T."/>
            <person name="Zadra I."/>
            <person name="Kuernsteiner H."/>
            <person name="Kueck U."/>
        </authorList>
    </citation>
    <scope>NUCLEOTIDE SEQUENCE [LARGE SCALE GENOMIC DNA]</scope>
    <source>
        <strain evidence="8">ATCC 11550 / CBS 779.69 / DSM 880 / IAM 14645 / JCM 23072 / IMI 49137</strain>
    </source>
</reference>
<dbReference type="HOGENOM" id="CLU_007630_1_1_1"/>
<dbReference type="PANTHER" id="PTHR19980:SF0">
    <property type="entry name" value="CLEAVAGE STIMULATION FACTOR SUBUNIT 3"/>
    <property type="match status" value="1"/>
</dbReference>
<feature type="region of interest" description="Disordered" evidence="5">
    <location>
        <begin position="535"/>
        <end position="572"/>
    </location>
</feature>
<comment type="function">
    <text evidence="1 4">Component of the cleavage factor IA (CFIA) complex, which is involved in the endonucleolytic cleavage during polyadenylation-dependent pre-mRNA 3'-end formation.</text>
</comment>
<dbReference type="OrthoDB" id="26282at2759"/>
<comment type="subcellular location">
    <subcellularLocation>
        <location evidence="4">Nucleus</location>
    </subcellularLocation>
    <subcellularLocation>
        <location evidence="4">Cytoplasm</location>
    </subcellularLocation>
    <text evidence="4">Nucleus and/or cytoplasm.</text>
</comment>
<sequence>MASEGASWGEGGYEAADGAHIQHSDEQVDNIAQDSHVSGDAADNGTDDGGDYDPESVTFDTSAPAPDRAASATPPQRPASKPKMSGGFIVEASDDEEGEEDGDEEENPQPSGNAGPQSTVERADSMPRSASAAPPAPTDVSTAQASAPVAGLNPTALLEARVKEDPRGDMDAWLNLIADHRRHNNLDALRGVYNRFVEVFPQAADIWVEWIELELGLDQFAAAEQLFGRCLMTVPNVRLWTVYLNYIRRRNDLTNDTTGQARRTIAQSYEFVIDNIGVDRDSGPIWLDYIHFIKSGPGQIGGAGWQDQQKMDQLRKAYHRAITVPMSAVNNLWKEYDQFEMGLNKMTGRKFIQERSPGYMSAKSANIALDNITRNLKRTSLPRLPPAPGFDGDQEFREQVEIWKKWIAWEKEDPLVLASDEPKVFKQRVMYCYKQALMALRFWPEIWVDAAEWCFRNDIRENDKDAGTDMLLKGIAANPESVLLAFKRADHVEANYPSKEGDIAEYAKAVRKPFDDVLDTLYAMGDKVKEREQLEVSTLKQAAAQENGTENPGEDNGDEDDEQKQSQKSVTEERIQAIKKGYAVESQLLSRTISYVWIAMARAMRRIQGKGNQTDGGLRKVFTDARQKGRLTSDVYVAVALLESVVYKDPVGAKIFERGSRLFPTDENFMIEYLKFLHSKDDTTNARVVFETCVNRLVAKPETLHKAKALYAYFHKYESQFGELSQISKLEHRMAELFPEDPDLSRFTARYSSNTFDPIGAPIIISKAVQMRPKQIMPTIEQPTSMRNSPLPVRPEQSPRPQYARATASPKRPLGIDDEELNPPKRMARGVSPLKGAAGRRLDQQRRNQSSALHRDITFLLTILPPAHTYDGQILNAAGLTSLLRDTALPEPSVWNSKLGGRQSAPGHGRQVSGDFAGRPISPYSRLQSTTGGYRNSPLRTDSGGGHHINPYAPPPDPPSAPPAWPPAPTGYAQPPPGQYGGYRY</sequence>
<dbReference type="GO" id="GO:0005634">
    <property type="term" value="C:nucleus"/>
    <property type="evidence" value="ECO:0007669"/>
    <property type="project" value="UniProtKB-SubCell"/>
</dbReference>
<evidence type="ECO:0000313" key="7">
    <source>
        <dbReference type="EMBL" id="KFH41855.1"/>
    </source>
</evidence>
<organism evidence="7 8">
    <name type="scientific">Hapsidospora chrysogenum (strain ATCC 11550 / CBS 779.69 / DSM 880 / IAM 14645 / JCM 23072 / IMI 49137)</name>
    <name type="common">Acremonium chrysogenum</name>
    <dbReference type="NCBI Taxonomy" id="857340"/>
    <lineage>
        <taxon>Eukaryota</taxon>
        <taxon>Fungi</taxon>
        <taxon>Dikarya</taxon>
        <taxon>Ascomycota</taxon>
        <taxon>Pezizomycotina</taxon>
        <taxon>Sordariomycetes</taxon>
        <taxon>Hypocreomycetidae</taxon>
        <taxon>Hypocreales</taxon>
        <taxon>Bionectriaceae</taxon>
        <taxon>Hapsidospora</taxon>
    </lineage>
</organism>